<keyword evidence="2" id="KW-0808">Transferase</keyword>
<keyword evidence="3" id="KW-1185">Reference proteome</keyword>
<dbReference type="AlphaFoldDB" id="A0A841Q1A4"/>
<comment type="caution">
    <text evidence="2">The sequence shown here is derived from an EMBL/GenBank/DDBJ whole genome shotgun (WGS) entry which is preliminary data.</text>
</comment>
<evidence type="ECO:0000256" key="1">
    <source>
        <dbReference type="ARBA" id="ARBA00006547"/>
    </source>
</evidence>
<evidence type="ECO:0000313" key="2">
    <source>
        <dbReference type="EMBL" id="MBB6449568.1"/>
    </source>
</evidence>
<sequence>MDWVKDYLQRLGLQKKEASTPYLKHLLRAHRHVFPFENIGKIAFGNQAFVTEDVESFLWRHRRYHTGGTCVALNLQFSRLLDALGFQVFFLKPGGDHMALLVLKPESGEPLYVDVGTPTPLLTPLPLNEHKQTQIPLFAGEKVILKAGENEGEYVYIRAIADRIVDRKWAFYIHEHYQLPDFQELIHSSFKPEAPYMQQLRCEKWCRHKRRMLSLKNKELTIRSYKGGKMKKVLKTRAELLAVLAKTLALPELPAHEALERLEEGGHLTWASFNDQRISSISNGW</sequence>
<proteinExistence type="inferred from homology"/>
<dbReference type="InterPro" id="IPR053710">
    <property type="entry name" value="Arylamine_NAT_domain_sf"/>
</dbReference>
<dbReference type="Gene3D" id="3.30.2140.20">
    <property type="match status" value="1"/>
</dbReference>
<dbReference type="GO" id="GO:0016407">
    <property type="term" value="F:acetyltransferase activity"/>
    <property type="evidence" value="ECO:0007669"/>
    <property type="project" value="InterPro"/>
</dbReference>
<dbReference type="RefSeq" id="WP_184403433.1">
    <property type="nucleotide sequence ID" value="NZ_JACHHJ010000001.1"/>
</dbReference>
<name>A0A841Q1A4_9BACL</name>
<organism evidence="2 3">
    <name type="scientific">Geomicrobium halophilum</name>
    <dbReference type="NCBI Taxonomy" id="549000"/>
    <lineage>
        <taxon>Bacteria</taxon>
        <taxon>Bacillati</taxon>
        <taxon>Bacillota</taxon>
        <taxon>Bacilli</taxon>
        <taxon>Bacillales</taxon>
        <taxon>Geomicrobium</taxon>
    </lineage>
</organism>
<reference evidence="2 3" key="1">
    <citation type="submission" date="2020-08" db="EMBL/GenBank/DDBJ databases">
        <title>Genomic Encyclopedia of Type Strains, Phase IV (KMG-IV): sequencing the most valuable type-strain genomes for metagenomic binning, comparative biology and taxonomic classification.</title>
        <authorList>
            <person name="Goeker M."/>
        </authorList>
    </citation>
    <scope>NUCLEOTIDE SEQUENCE [LARGE SCALE GENOMIC DNA]</scope>
    <source>
        <strain evidence="2 3">DSM 21769</strain>
    </source>
</reference>
<protein>
    <submittedName>
        <fullName evidence="2">Arylamine N-acetyltransferase</fullName>
    </submittedName>
</protein>
<dbReference type="InterPro" id="IPR001447">
    <property type="entry name" value="Arylamine_N-AcTrfase"/>
</dbReference>
<gene>
    <name evidence="2" type="ORF">HNR44_001517</name>
</gene>
<dbReference type="PANTHER" id="PTHR11786:SF0">
    <property type="entry name" value="ARYLAMINE N-ACETYLTRANSFERASE 4-RELATED"/>
    <property type="match status" value="1"/>
</dbReference>
<evidence type="ECO:0000313" key="3">
    <source>
        <dbReference type="Proteomes" id="UP000568839"/>
    </source>
</evidence>
<dbReference type="PANTHER" id="PTHR11786">
    <property type="entry name" value="N-HYDROXYARYLAMINE O-ACETYLTRANSFERASE"/>
    <property type="match status" value="1"/>
</dbReference>
<comment type="similarity">
    <text evidence="1">Belongs to the arylamine N-acetyltransferase family.</text>
</comment>
<dbReference type="SUPFAM" id="SSF54001">
    <property type="entry name" value="Cysteine proteinases"/>
    <property type="match status" value="1"/>
</dbReference>
<dbReference type="EMBL" id="JACHHJ010000001">
    <property type="protein sequence ID" value="MBB6449568.1"/>
    <property type="molecule type" value="Genomic_DNA"/>
</dbReference>
<dbReference type="Proteomes" id="UP000568839">
    <property type="component" value="Unassembled WGS sequence"/>
</dbReference>
<accession>A0A841Q1A4</accession>
<dbReference type="Pfam" id="PF00797">
    <property type="entry name" value="Acetyltransf_2"/>
    <property type="match status" value="1"/>
</dbReference>
<dbReference type="InterPro" id="IPR038765">
    <property type="entry name" value="Papain-like_cys_pep_sf"/>
</dbReference>